<sequence length="309" mass="35577">MAEAYNINIFVPHGDPEGIRIVSLKNWTGECLIFPRDKWDVACQRPEMKKLGVYILSGYKESDPDMPVLYIGQTDDIKGRLDLHRKKKDFWDKAIVFVSNNDFLNRAHITWLEWFLHNKATCMKRCRLDNQVAPMEPSMSESERADMQAFSRQMLQILPLLGVHAFEEPKTYRAPVKTAPATNDWRSNPDLWDTVIVPAKEDGFQETFIQDRKWYAIRIGGGMLERLKYIAAYRVKPVMAITHYAEIDRIEPYGDTGKYIVYFKGSAQEIGPIKYADARSGAMQGPRYTNINQLKSAKTISELLFGEPD</sequence>
<evidence type="ECO:0000313" key="2">
    <source>
        <dbReference type="Proteomes" id="UP000249557"/>
    </source>
</evidence>
<reference evidence="1 2" key="1">
    <citation type="submission" date="2017-08" db="EMBL/GenBank/DDBJ databases">
        <title>Infants hospitalized years apart are colonized by the same room-sourced microbial strains.</title>
        <authorList>
            <person name="Brooks B."/>
            <person name="Olm M.R."/>
            <person name="Firek B.A."/>
            <person name="Baker R."/>
            <person name="Thomas B.C."/>
            <person name="Morowitz M.J."/>
            <person name="Banfield J.F."/>
        </authorList>
    </citation>
    <scope>NUCLEOTIDE SEQUENCE [LARGE SCALE GENOMIC DNA]</scope>
    <source>
        <strain evidence="1">S2_018_000_R2_104</strain>
    </source>
</reference>
<dbReference type="CDD" id="cd10447">
    <property type="entry name" value="GIY-YIG_unchar_2"/>
    <property type="match status" value="1"/>
</dbReference>
<comment type="caution">
    <text evidence="1">The sequence shown here is derived from an EMBL/GenBank/DDBJ whole genome shotgun (WGS) entry which is preliminary data.</text>
</comment>
<organism evidence="1 2">
    <name type="scientific">Micavibrio aeruginosavorus</name>
    <dbReference type="NCBI Taxonomy" id="349221"/>
    <lineage>
        <taxon>Bacteria</taxon>
        <taxon>Pseudomonadati</taxon>
        <taxon>Bdellovibrionota</taxon>
        <taxon>Bdellovibrionia</taxon>
        <taxon>Bdellovibrionales</taxon>
        <taxon>Pseudobdellovibrionaceae</taxon>
        <taxon>Micavibrio</taxon>
    </lineage>
</organism>
<dbReference type="AlphaFoldDB" id="A0A2W5A377"/>
<proteinExistence type="predicted"/>
<name>A0A2W5A377_9BACT</name>
<dbReference type="Proteomes" id="UP000249557">
    <property type="component" value="Unassembled WGS sequence"/>
</dbReference>
<accession>A0A2W5A377</accession>
<protein>
    <submittedName>
        <fullName evidence="1">Excinuclease ABC subunit C</fullName>
    </submittedName>
</protein>
<gene>
    <name evidence="1" type="ORF">DI626_00380</name>
</gene>
<dbReference type="EMBL" id="QFNK01000002">
    <property type="protein sequence ID" value="PZO89040.1"/>
    <property type="molecule type" value="Genomic_DNA"/>
</dbReference>
<evidence type="ECO:0000313" key="1">
    <source>
        <dbReference type="EMBL" id="PZO89040.1"/>
    </source>
</evidence>